<dbReference type="InterPro" id="IPR036700">
    <property type="entry name" value="BOBF_sf"/>
</dbReference>
<sequence>MGKMGKMGKSFMPQFSPLTNSRLLTNLSNLGFIYQVLTWALLLMIGSCARGNLINFHTLGTNITPIAKIKPMGQPETTVYIQGKIEKHAPLIGQQAYQIADSTGRIWVVINQNKLQLGQEVVIRGKIKHKSIKLNEQEYGEVYLEEE</sequence>
<dbReference type="Proteomes" id="UP000236284">
    <property type="component" value="Unassembled WGS sequence"/>
</dbReference>
<comment type="caution">
    <text evidence="1">The sequence shown here is derived from an EMBL/GenBank/DDBJ whole genome shotgun (WGS) entry which is preliminary data.</text>
</comment>
<accession>A0ABX4WMN6</accession>
<gene>
    <name evidence="1" type="ORF">CEP15_10430</name>
</gene>
<keyword evidence="2" id="KW-1185">Reference proteome</keyword>
<organism evidence="1 2">
    <name type="scientific">Cylindrospermopsis raciborskii C07</name>
    <dbReference type="NCBI Taxonomy" id="2014886"/>
    <lineage>
        <taxon>Bacteria</taxon>
        <taxon>Bacillati</taxon>
        <taxon>Cyanobacteriota</taxon>
        <taxon>Cyanophyceae</taxon>
        <taxon>Nostocales</taxon>
        <taxon>Aphanizomenonaceae</taxon>
        <taxon>Cylindrospermopsis</taxon>
    </lineage>
</organism>
<proteinExistence type="predicted"/>
<reference evidence="1 2" key="1">
    <citation type="submission" date="2017-06" db="EMBL/GenBank/DDBJ databases">
        <title>Genome variation in co-occurring toxic Cylindrospermopsis raciborskii strains determines phenotypic plasticity.</title>
        <authorList>
            <person name="Willis A."/>
            <person name="Woodhouse J."/>
            <person name="Ongley S."/>
            <person name="Jex A."/>
            <person name="Burford M."/>
            <person name="Neilan B."/>
        </authorList>
    </citation>
    <scope>NUCLEOTIDE SEQUENCE [LARGE SCALE GENOMIC DNA]</scope>
    <source>
        <strain evidence="1 2">C07</strain>
    </source>
</reference>
<dbReference type="SUPFAM" id="SSF101756">
    <property type="entry name" value="Hypothetical protein YgiW"/>
    <property type="match status" value="1"/>
</dbReference>
<dbReference type="Gene3D" id="2.40.50.200">
    <property type="entry name" value="Bacterial OB-fold"/>
    <property type="match status" value="1"/>
</dbReference>
<dbReference type="EMBL" id="NJHS01000072">
    <property type="protein sequence ID" value="PNJ96511.1"/>
    <property type="molecule type" value="Genomic_DNA"/>
</dbReference>
<evidence type="ECO:0008006" key="3">
    <source>
        <dbReference type="Google" id="ProtNLM"/>
    </source>
</evidence>
<protein>
    <recommendedName>
        <fullName evidence="3">DNA-binding protein</fullName>
    </recommendedName>
</protein>
<name>A0ABX4WMN6_9CYAN</name>
<evidence type="ECO:0000313" key="1">
    <source>
        <dbReference type="EMBL" id="PNJ96511.1"/>
    </source>
</evidence>
<evidence type="ECO:0000313" key="2">
    <source>
        <dbReference type="Proteomes" id="UP000236284"/>
    </source>
</evidence>